<dbReference type="Proteomes" id="UP000594261">
    <property type="component" value="Chromosome 11"/>
</dbReference>
<dbReference type="PANTHER" id="PTHR23155:SF1185">
    <property type="entry name" value="DISEASE RESISTANCE RPP8-LIKE PROTEIN 3-RELATED"/>
    <property type="match status" value="1"/>
</dbReference>
<dbReference type="FunFam" id="3.40.50.300:FF:001091">
    <property type="entry name" value="Probable disease resistance protein At1g61300"/>
    <property type="match status" value="1"/>
</dbReference>
<evidence type="ECO:0000259" key="4">
    <source>
        <dbReference type="Pfam" id="PF13229"/>
    </source>
</evidence>
<dbReference type="AlphaFoldDB" id="A0A7N2MZ05"/>
<dbReference type="Pfam" id="PF00931">
    <property type="entry name" value="NB-ARC"/>
    <property type="match status" value="1"/>
</dbReference>
<dbReference type="Pfam" id="PF23598">
    <property type="entry name" value="LRR_14"/>
    <property type="match status" value="1"/>
</dbReference>
<dbReference type="InterPro" id="IPR027417">
    <property type="entry name" value="P-loop_NTPase"/>
</dbReference>
<dbReference type="FunFam" id="1.10.10.10:FF:000322">
    <property type="entry name" value="Probable disease resistance protein At1g63360"/>
    <property type="match status" value="1"/>
</dbReference>
<dbReference type="GO" id="GO:0043531">
    <property type="term" value="F:ADP binding"/>
    <property type="evidence" value="ECO:0007669"/>
    <property type="project" value="InterPro"/>
</dbReference>
<evidence type="ECO:0000313" key="8">
    <source>
        <dbReference type="Proteomes" id="UP000594261"/>
    </source>
</evidence>
<keyword evidence="8" id="KW-1185">Reference proteome</keyword>
<keyword evidence="1" id="KW-0677">Repeat</keyword>
<dbReference type="Pfam" id="PF23559">
    <property type="entry name" value="WHD_DRP"/>
    <property type="match status" value="1"/>
</dbReference>
<dbReference type="SUPFAM" id="SSF52075">
    <property type="entry name" value="Outer arm dynein light chain 1"/>
    <property type="match status" value="1"/>
</dbReference>
<sequence>MQAGGSSSSNEREREQRQTFSHLEDHVVGFDVDLKKLVDFLVEGGEDKRVTSICGTGGLGKTTLAKMVYNHPEVNKYFHYCAWVCISQRPVWEEIMNNLSQSLKVQINGWSDAELVRELRQAQEKNKCLIVLDDIWKIEDWNILHEVFPKKSKILLTSRNRDVALHVDPRGFHLELRCLNPESSWKLFEKLAISWRSDSVTKTIMEKLGKEVIQYCGGLPLAITILGSLLATKQTQDEWEEVHKHVKPYLYEEQNLLINKVLALSYNDLPSHLKPCFLYLGNFPKDLGISTKILIRMWMGEGFISKIQHGGGREDTMDDVGHRYLRELVQRSMVLVGKKTSLGRIKTCQMHDLMRDFCISKAEEENFLHFTDTLSMKQHKEQIGKVRRLAIVSESGDNSIKGIKFNKYPYLRSLLYFQPQHDESYFKESCFKKFKLVRVLHLEYFKNHQRKLPKDIGFLIHLRYLSLKDSNVTKVPSSVGNLRCLETLDLRINFSPSYCCILLDYIYPHTNLLDSLSKPRVPNVFKYMKQLKHLYLPRDYSVCGMLELGNLCYLQTLVNVQPKTIKIPTWFKLNCLRVLKVRTNKEAQDAIQMLISRSRCPYMEKLNLYYPVKKLPKAHQFSPNLAKLTLSETNLEEDPMATLEKLPNLKILRLFSSAFEGKNMVCSKSGFSQLQSIVLSSLLNLEEWRVEEGAMPSLSHLEIKDCNLKKWRVEKGAVPTINHLEITVYNLEEWKVEEGAMPSLSHLKIKNCILKEWMVEKGAMTCLSNLEIKDCSLKEWRVEKGAMNSLSNLVIKGCIREGWKVEEGAMTNLNNLVITDCILKEWRVEKEAMTNLNDLVIRNCTLEGWKVEEGAMTNLNNLVIDDCTLKGWRVEKGAMTMTNLSNLVIRNCTLKGWKVEEGAMTNLNNLVIHDCTLKGWRVEKGAMTMTNLSNLVIRNCTLEGWKVEEGAMTNLNNLVIHDCTLKEWTVEKGAMTMTNLSNLVIRNCTLEGWKVEEGAMTNLNNLEIHDCTLKEWTVEKGAMTMTNLSNLVIRNCTLEGWKVEEGAMNNLNNLVIHDCNLKEWRVEKGAMTMTNLSNLVIRNCTLEGWKVEEGAMNNLNNLEIHDCTLKEWRVEKGAMTMTDLSNLVIRNCTLEGWKVEEGAMTNLNNLVINDCTLKEWRVEKGAMTMIDLSNLVIRNCTMIDCKVEGGAMPSSDH</sequence>
<dbReference type="PANTHER" id="PTHR23155">
    <property type="entry name" value="DISEASE RESISTANCE PROTEIN RP"/>
    <property type="match status" value="1"/>
</dbReference>
<dbReference type="PRINTS" id="PR00364">
    <property type="entry name" value="DISEASERSIST"/>
</dbReference>
<organism evidence="7 8">
    <name type="scientific">Quercus lobata</name>
    <name type="common">Valley oak</name>
    <dbReference type="NCBI Taxonomy" id="97700"/>
    <lineage>
        <taxon>Eukaryota</taxon>
        <taxon>Viridiplantae</taxon>
        <taxon>Streptophyta</taxon>
        <taxon>Embryophyta</taxon>
        <taxon>Tracheophyta</taxon>
        <taxon>Spermatophyta</taxon>
        <taxon>Magnoliopsida</taxon>
        <taxon>eudicotyledons</taxon>
        <taxon>Gunneridae</taxon>
        <taxon>Pentapetalae</taxon>
        <taxon>rosids</taxon>
        <taxon>fabids</taxon>
        <taxon>Fagales</taxon>
        <taxon>Fagaceae</taxon>
        <taxon>Quercus</taxon>
    </lineage>
</organism>
<dbReference type="InterPro" id="IPR055414">
    <property type="entry name" value="LRR_R13L4/SHOC2-like"/>
</dbReference>
<dbReference type="KEGG" id="qlo:115967619"/>
<feature type="domain" description="NB-ARC" evidence="3">
    <location>
        <begin position="33"/>
        <end position="193"/>
    </location>
</feature>
<evidence type="ECO:0000259" key="3">
    <source>
        <dbReference type="Pfam" id="PF00931"/>
    </source>
</evidence>
<dbReference type="SUPFAM" id="SSF52058">
    <property type="entry name" value="L domain-like"/>
    <property type="match status" value="2"/>
</dbReference>
<dbReference type="Gene3D" id="1.10.8.430">
    <property type="entry name" value="Helical domain of apoptotic protease-activating factors"/>
    <property type="match status" value="1"/>
</dbReference>
<dbReference type="Pfam" id="PF13229">
    <property type="entry name" value="Beta_helix"/>
    <property type="match status" value="2"/>
</dbReference>
<feature type="domain" description="Right handed beta helix" evidence="4">
    <location>
        <begin position="1004"/>
        <end position="1136"/>
    </location>
</feature>
<evidence type="ECO:0008006" key="9">
    <source>
        <dbReference type="Google" id="ProtNLM"/>
    </source>
</evidence>
<dbReference type="EMBL" id="LRBV02000011">
    <property type="status" value="NOT_ANNOTATED_CDS"/>
    <property type="molecule type" value="Genomic_DNA"/>
</dbReference>
<dbReference type="InterPro" id="IPR039448">
    <property type="entry name" value="Beta_helix"/>
</dbReference>
<dbReference type="InterPro" id="IPR044974">
    <property type="entry name" value="Disease_R_plants"/>
</dbReference>
<dbReference type="Gene3D" id="3.40.50.300">
    <property type="entry name" value="P-loop containing nucleotide triphosphate hydrolases"/>
    <property type="match status" value="1"/>
</dbReference>
<dbReference type="EnsemblPlants" id="QL11p047227:mrna">
    <property type="protein sequence ID" value="QL11p047227:mrna"/>
    <property type="gene ID" value="QL11p047227"/>
</dbReference>
<dbReference type="OrthoDB" id="1194529at2759"/>
<evidence type="ECO:0000256" key="1">
    <source>
        <dbReference type="ARBA" id="ARBA00022737"/>
    </source>
</evidence>
<name>A0A7N2MZ05_QUELO</name>
<gene>
    <name evidence="7" type="primary">LOC115967619</name>
</gene>
<protein>
    <recommendedName>
        <fullName evidence="9">NB-ARC domain-containing protein</fullName>
    </recommendedName>
</protein>
<dbReference type="InterPro" id="IPR032675">
    <property type="entry name" value="LRR_dom_sf"/>
</dbReference>
<dbReference type="Gene3D" id="1.10.10.10">
    <property type="entry name" value="Winged helix-like DNA-binding domain superfamily/Winged helix DNA-binding domain"/>
    <property type="match status" value="1"/>
</dbReference>
<dbReference type="InParanoid" id="A0A7N2MZ05"/>
<dbReference type="RefSeq" id="XP_030942619.1">
    <property type="nucleotide sequence ID" value="XM_031086759.1"/>
</dbReference>
<feature type="domain" description="Disease resistance R13L4/SHOC-2-like LRR" evidence="6">
    <location>
        <begin position="411"/>
        <end position="712"/>
    </location>
</feature>
<feature type="domain" description="Disease resistance protein winged helix" evidence="5">
    <location>
        <begin position="283"/>
        <end position="357"/>
    </location>
</feature>
<dbReference type="InterPro" id="IPR058922">
    <property type="entry name" value="WHD_DRP"/>
</dbReference>
<dbReference type="OMA" id="DIWSCRE"/>
<proteinExistence type="predicted"/>
<evidence type="ECO:0000259" key="5">
    <source>
        <dbReference type="Pfam" id="PF23559"/>
    </source>
</evidence>
<feature type="domain" description="Right handed beta helix" evidence="4">
    <location>
        <begin position="858"/>
        <end position="992"/>
    </location>
</feature>
<dbReference type="GeneID" id="115967619"/>
<dbReference type="InterPro" id="IPR002182">
    <property type="entry name" value="NB-ARC"/>
</dbReference>
<dbReference type="RefSeq" id="XP_030942620.1">
    <property type="nucleotide sequence ID" value="XM_031086760.1"/>
</dbReference>
<dbReference type="RefSeq" id="XP_030942622.1">
    <property type="nucleotide sequence ID" value="XM_031086762.1"/>
</dbReference>
<dbReference type="FunFam" id="1.10.8.430:FF:000003">
    <property type="entry name" value="Probable disease resistance protein At5g66910"/>
    <property type="match status" value="1"/>
</dbReference>
<accession>A0A7N2MZ05</accession>
<evidence type="ECO:0000259" key="6">
    <source>
        <dbReference type="Pfam" id="PF23598"/>
    </source>
</evidence>
<dbReference type="RefSeq" id="XP_030942618.1">
    <property type="nucleotide sequence ID" value="XM_031086758.1"/>
</dbReference>
<evidence type="ECO:0000313" key="7">
    <source>
        <dbReference type="EnsemblPlants" id="QL11p047227:mrna"/>
    </source>
</evidence>
<dbReference type="RefSeq" id="XP_030942621.1">
    <property type="nucleotide sequence ID" value="XM_031086761.1"/>
</dbReference>
<dbReference type="SUPFAM" id="SSF52540">
    <property type="entry name" value="P-loop containing nucleoside triphosphate hydrolases"/>
    <property type="match status" value="1"/>
</dbReference>
<dbReference type="RefSeq" id="XP_030942617.1">
    <property type="nucleotide sequence ID" value="XM_031086757.1"/>
</dbReference>
<dbReference type="Gene3D" id="3.80.10.10">
    <property type="entry name" value="Ribonuclease Inhibitor"/>
    <property type="match status" value="2"/>
</dbReference>
<dbReference type="Gramene" id="QL11p047227:mrna">
    <property type="protein sequence ID" value="QL11p047227:mrna"/>
    <property type="gene ID" value="QL11p047227"/>
</dbReference>
<reference evidence="7" key="2">
    <citation type="submission" date="2021-01" db="UniProtKB">
        <authorList>
            <consortium name="EnsemblPlants"/>
        </authorList>
    </citation>
    <scope>IDENTIFICATION</scope>
</reference>
<reference evidence="7 8" key="1">
    <citation type="journal article" date="2016" name="G3 (Bethesda)">
        <title>First Draft Assembly and Annotation of the Genome of a California Endemic Oak Quercus lobata Nee (Fagaceae).</title>
        <authorList>
            <person name="Sork V.L."/>
            <person name="Fitz-Gibbon S.T."/>
            <person name="Puiu D."/>
            <person name="Crepeau M."/>
            <person name="Gugger P.F."/>
            <person name="Sherman R."/>
            <person name="Stevens K."/>
            <person name="Langley C.H."/>
            <person name="Pellegrini M."/>
            <person name="Salzberg S.L."/>
        </authorList>
    </citation>
    <scope>NUCLEOTIDE SEQUENCE [LARGE SCALE GENOMIC DNA]</scope>
    <source>
        <strain evidence="7 8">cv. SW786</strain>
    </source>
</reference>
<dbReference type="GO" id="GO:0098542">
    <property type="term" value="P:defense response to other organism"/>
    <property type="evidence" value="ECO:0007669"/>
    <property type="project" value="TreeGrafter"/>
</dbReference>
<dbReference type="InterPro" id="IPR036388">
    <property type="entry name" value="WH-like_DNA-bd_sf"/>
</dbReference>
<evidence type="ECO:0000256" key="2">
    <source>
        <dbReference type="ARBA" id="ARBA00022821"/>
    </source>
</evidence>
<dbReference type="InterPro" id="IPR042197">
    <property type="entry name" value="Apaf_helical"/>
</dbReference>
<keyword evidence="2" id="KW-0611">Plant defense</keyword>